<feature type="coiled-coil region" evidence="1">
    <location>
        <begin position="349"/>
        <end position="391"/>
    </location>
</feature>
<sequence length="413" mass="48520">MGDVEKLIEALRLNESDFNEDEIRANSWKILANPAIKTEIDNLYEEGLNFQKKQNEERMKKELRDAIDREKKKWFRPRETENSVENLEKRTVSINEFFEEMEKNFEHPSSFSAEKFERVANSILEQKKKLAEAVKNLTAKLDKDSLEIDYSTNQALEIEEIALLKLESEVMLKETFVECYEKARPTLESTLSVFQQMPEKNKNALKEKLESDVKDKKEQIELLFDQAERLFQDQTIGLSVVRRFLRKVQAELTNCQEYETKLNDKWEKLKHAIETDTDRMRNFYVRLKALEPLSQEIREEMNILLAKINDCQRVRSAGDLDAKSEFVKQSPFYRALTNLCEIESPIVRKDDLASRLQVLESEKEAMKKKKLSRNAERADEIFREYKKAKEEIPPLQLNNNSGAILQMLASMED</sequence>
<dbReference type="InParanoid" id="E4XQA9"/>
<dbReference type="OrthoDB" id="10492972at2759"/>
<dbReference type="EMBL" id="FN653101">
    <property type="protein sequence ID" value="CBY11995.1"/>
    <property type="molecule type" value="Genomic_DNA"/>
</dbReference>
<organism evidence="2">
    <name type="scientific">Oikopleura dioica</name>
    <name type="common">Tunicate</name>
    <dbReference type="NCBI Taxonomy" id="34765"/>
    <lineage>
        <taxon>Eukaryota</taxon>
        <taxon>Metazoa</taxon>
        <taxon>Chordata</taxon>
        <taxon>Tunicata</taxon>
        <taxon>Appendicularia</taxon>
        <taxon>Copelata</taxon>
        <taxon>Oikopleuridae</taxon>
        <taxon>Oikopleura</taxon>
    </lineage>
</organism>
<dbReference type="Proteomes" id="UP000001307">
    <property type="component" value="Unassembled WGS sequence"/>
</dbReference>
<proteinExistence type="predicted"/>
<protein>
    <submittedName>
        <fullName evidence="2">Uncharacterized protein</fullName>
    </submittedName>
</protein>
<name>E4XQA9_OIKDI</name>
<evidence type="ECO:0000313" key="3">
    <source>
        <dbReference type="Proteomes" id="UP000001307"/>
    </source>
</evidence>
<evidence type="ECO:0000313" key="2">
    <source>
        <dbReference type="EMBL" id="CBY11995.1"/>
    </source>
</evidence>
<dbReference type="AlphaFoldDB" id="E4XQA9"/>
<evidence type="ECO:0000256" key="1">
    <source>
        <dbReference type="SAM" id="Coils"/>
    </source>
</evidence>
<reference evidence="2" key="1">
    <citation type="journal article" date="2010" name="Science">
        <title>Plasticity of animal genome architecture unmasked by rapid evolution of a pelagic tunicate.</title>
        <authorList>
            <person name="Denoeud F."/>
            <person name="Henriet S."/>
            <person name="Mungpakdee S."/>
            <person name="Aury J.M."/>
            <person name="Da Silva C."/>
            <person name="Brinkmann H."/>
            <person name="Mikhaleva J."/>
            <person name="Olsen L.C."/>
            <person name="Jubin C."/>
            <person name="Canestro C."/>
            <person name="Bouquet J.M."/>
            <person name="Danks G."/>
            <person name="Poulain J."/>
            <person name="Campsteijn C."/>
            <person name="Adamski M."/>
            <person name="Cross I."/>
            <person name="Yadetie F."/>
            <person name="Muffato M."/>
            <person name="Louis A."/>
            <person name="Butcher S."/>
            <person name="Tsagkogeorga G."/>
            <person name="Konrad A."/>
            <person name="Singh S."/>
            <person name="Jensen M.F."/>
            <person name="Cong E.H."/>
            <person name="Eikeseth-Otteraa H."/>
            <person name="Noel B."/>
            <person name="Anthouard V."/>
            <person name="Porcel B.M."/>
            <person name="Kachouri-Lafond R."/>
            <person name="Nishino A."/>
            <person name="Ugolini M."/>
            <person name="Chourrout P."/>
            <person name="Nishida H."/>
            <person name="Aasland R."/>
            <person name="Huzurbazar S."/>
            <person name="Westhof E."/>
            <person name="Delsuc F."/>
            <person name="Lehrach H."/>
            <person name="Reinhardt R."/>
            <person name="Weissenbach J."/>
            <person name="Roy S.W."/>
            <person name="Artiguenave F."/>
            <person name="Postlethwait J.H."/>
            <person name="Manak J.R."/>
            <person name="Thompson E.M."/>
            <person name="Jaillon O."/>
            <person name="Du Pasquier L."/>
            <person name="Boudinot P."/>
            <person name="Liberles D.A."/>
            <person name="Volff J.N."/>
            <person name="Philippe H."/>
            <person name="Lenhard B."/>
            <person name="Roest Crollius H."/>
            <person name="Wincker P."/>
            <person name="Chourrout D."/>
        </authorList>
    </citation>
    <scope>NUCLEOTIDE SEQUENCE [LARGE SCALE GENOMIC DNA]</scope>
</reference>
<feature type="coiled-coil region" evidence="1">
    <location>
        <begin position="199"/>
        <end position="233"/>
    </location>
</feature>
<keyword evidence="1" id="KW-0175">Coiled coil</keyword>
<accession>E4XQA9</accession>
<feature type="coiled-coil region" evidence="1">
    <location>
        <begin position="120"/>
        <end position="147"/>
    </location>
</feature>
<keyword evidence="3" id="KW-1185">Reference proteome</keyword>
<gene>
    <name evidence="2" type="ORF">GSOID_T00017407001</name>
</gene>